<dbReference type="KEGG" id="stha:NCTC11429_00603"/>
<sequence>MLKKNVCGVIWGIFTDNAKGILDNDIKNRLPVLYSIKYY</sequence>
<name>A0A4U9UC58_9SPHI</name>
<dbReference type="Proteomes" id="UP000308196">
    <property type="component" value="Chromosome"/>
</dbReference>
<protein>
    <submittedName>
        <fullName evidence="1">Uncharacterized protein</fullName>
    </submittedName>
</protein>
<organism evidence="1 2">
    <name type="scientific">Sphingobacterium thalpophilum</name>
    <dbReference type="NCBI Taxonomy" id="259"/>
    <lineage>
        <taxon>Bacteria</taxon>
        <taxon>Pseudomonadati</taxon>
        <taxon>Bacteroidota</taxon>
        <taxon>Sphingobacteriia</taxon>
        <taxon>Sphingobacteriales</taxon>
        <taxon>Sphingobacteriaceae</taxon>
        <taxon>Sphingobacterium</taxon>
    </lineage>
</organism>
<dbReference type="AlphaFoldDB" id="A0A4U9UC58"/>
<proteinExistence type="predicted"/>
<dbReference type="EMBL" id="LR590484">
    <property type="protein sequence ID" value="VTR30233.1"/>
    <property type="molecule type" value="Genomic_DNA"/>
</dbReference>
<accession>A0A4U9UC58</accession>
<evidence type="ECO:0000313" key="1">
    <source>
        <dbReference type="EMBL" id="VTR30233.1"/>
    </source>
</evidence>
<gene>
    <name evidence="1" type="ORF">NCTC11429_00603</name>
</gene>
<evidence type="ECO:0000313" key="2">
    <source>
        <dbReference type="Proteomes" id="UP000308196"/>
    </source>
</evidence>
<dbReference type="STRING" id="1123265.GCA_000686625_04758"/>
<reference evidence="1 2" key="1">
    <citation type="submission" date="2019-05" db="EMBL/GenBank/DDBJ databases">
        <authorList>
            <consortium name="Pathogen Informatics"/>
        </authorList>
    </citation>
    <scope>NUCLEOTIDE SEQUENCE [LARGE SCALE GENOMIC DNA]</scope>
    <source>
        <strain evidence="1 2">NCTC11429</strain>
    </source>
</reference>